<accession>A0A7S3ZMT5</accession>
<dbReference type="AlphaFoldDB" id="A0A7S3ZMT5"/>
<dbReference type="Pfam" id="PF01408">
    <property type="entry name" value="GFO_IDH_MocA"/>
    <property type="match status" value="1"/>
</dbReference>
<dbReference type="Gene3D" id="3.40.50.720">
    <property type="entry name" value="NAD(P)-binding Rossmann-like Domain"/>
    <property type="match status" value="1"/>
</dbReference>
<reference evidence="3" key="1">
    <citation type="submission" date="2021-01" db="EMBL/GenBank/DDBJ databases">
        <authorList>
            <person name="Corre E."/>
            <person name="Pelletier E."/>
            <person name="Niang G."/>
            <person name="Scheremetjew M."/>
            <person name="Finn R."/>
            <person name="Kale V."/>
            <person name="Holt S."/>
            <person name="Cochrane G."/>
            <person name="Meng A."/>
            <person name="Brown T."/>
            <person name="Cohen L."/>
        </authorList>
    </citation>
    <scope>NUCLEOTIDE SEQUENCE</scope>
    <source>
        <strain evidence="3">CCMP1756</strain>
    </source>
</reference>
<dbReference type="SUPFAM" id="SSF51735">
    <property type="entry name" value="NAD(P)-binding Rossmann-fold domains"/>
    <property type="match status" value="1"/>
</dbReference>
<evidence type="ECO:0000313" key="4">
    <source>
        <dbReference type="EMBL" id="CAH0365218.1"/>
    </source>
</evidence>
<dbReference type="GO" id="GO:0016491">
    <property type="term" value="F:oxidoreductase activity"/>
    <property type="evidence" value="ECO:0007669"/>
    <property type="project" value="UniProtKB-KW"/>
</dbReference>
<proteinExistence type="predicted"/>
<dbReference type="GO" id="GO:0006740">
    <property type="term" value="P:NADPH regeneration"/>
    <property type="evidence" value="ECO:0007669"/>
    <property type="project" value="TreeGrafter"/>
</dbReference>
<dbReference type="OrthoDB" id="198798at2759"/>
<evidence type="ECO:0000256" key="1">
    <source>
        <dbReference type="ARBA" id="ARBA00023002"/>
    </source>
</evidence>
<dbReference type="EMBL" id="CAKKNE010000001">
    <property type="protein sequence ID" value="CAH0365218.1"/>
    <property type="molecule type" value="Genomic_DNA"/>
</dbReference>
<keyword evidence="1" id="KW-0560">Oxidoreductase</keyword>
<sequence>MGEMISSLTGGEANYAIIGCGVEGRGMGWYHALQLLNGEIPRARLSDVVEPFFLGAGKDLPPGKAFAEMAAKWKAKGVQFHASVDSGSLFSGATSGTKIALIAGRTCDNPGFFRQAIKAGATHILLEKPGAPTVGELEAMAREARAAKVPVYMGFIKNISGYVEGALAAANGAAGAEAVETKLVSRNDYTEATLEECFERNAEGMLKNMAIHEIALACQFWGMRADNITDVICNAKGGKDSPGCDMRTLGGKTDFASVDVTLVNSSGTKVRISADRCSGDGCCATVTDTSNGVVLYSQEMVGGERAKKVAAEAAAHPNWFSYLYTQAEEYAKLKGVCAAHALAGTTPPGVATIEIACEALKLAEWLTPELQKKLKK</sequence>
<gene>
    <name evidence="3" type="ORF">PCAL00307_LOCUS3702</name>
    <name evidence="4" type="ORF">PECAL_1P16440</name>
</gene>
<evidence type="ECO:0000313" key="5">
    <source>
        <dbReference type="Proteomes" id="UP000789595"/>
    </source>
</evidence>
<dbReference type="InterPro" id="IPR000683">
    <property type="entry name" value="Gfo/Idh/MocA-like_OxRdtase_N"/>
</dbReference>
<evidence type="ECO:0000313" key="3">
    <source>
        <dbReference type="EMBL" id="CAE0688268.1"/>
    </source>
</evidence>
<dbReference type="GO" id="GO:0005737">
    <property type="term" value="C:cytoplasm"/>
    <property type="evidence" value="ECO:0007669"/>
    <property type="project" value="TreeGrafter"/>
</dbReference>
<dbReference type="EMBL" id="HBIW01004545">
    <property type="protein sequence ID" value="CAE0688268.1"/>
    <property type="molecule type" value="Transcribed_RNA"/>
</dbReference>
<evidence type="ECO:0000259" key="2">
    <source>
        <dbReference type="Pfam" id="PF01408"/>
    </source>
</evidence>
<organism evidence="3">
    <name type="scientific">Pelagomonas calceolata</name>
    <dbReference type="NCBI Taxonomy" id="35677"/>
    <lineage>
        <taxon>Eukaryota</taxon>
        <taxon>Sar</taxon>
        <taxon>Stramenopiles</taxon>
        <taxon>Ochrophyta</taxon>
        <taxon>Pelagophyceae</taxon>
        <taxon>Pelagomonadales</taxon>
        <taxon>Pelagomonadaceae</taxon>
        <taxon>Pelagomonas</taxon>
    </lineage>
</organism>
<name>A0A7S3ZMT5_9STRA</name>
<dbReference type="PANTHER" id="PTHR42840">
    <property type="entry name" value="NAD(P)-BINDING ROSSMANN-FOLD SUPERFAMILY PROTEIN-RELATED"/>
    <property type="match status" value="1"/>
</dbReference>
<feature type="domain" description="Gfo/Idh/MocA-like oxidoreductase N-terminal" evidence="2">
    <location>
        <begin position="96"/>
        <end position="155"/>
    </location>
</feature>
<dbReference type="PANTHER" id="PTHR42840:SF3">
    <property type="entry name" value="BINDING ROSSMANN FOLD OXIDOREDUCTASE, PUTATIVE (AFU_ORTHOLOGUE AFUA_2G10240)-RELATED"/>
    <property type="match status" value="1"/>
</dbReference>
<dbReference type="InterPro" id="IPR036291">
    <property type="entry name" value="NAD(P)-bd_dom_sf"/>
</dbReference>
<dbReference type="GO" id="GO:0000166">
    <property type="term" value="F:nucleotide binding"/>
    <property type="evidence" value="ECO:0007669"/>
    <property type="project" value="InterPro"/>
</dbReference>
<protein>
    <recommendedName>
        <fullName evidence="2">Gfo/Idh/MocA-like oxidoreductase N-terminal domain-containing protein</fullName>
    </recommendedName>
</protein>
<dbReference type="Proteomes" id="UP000789595">
    <property type="component" value="Unassembled WGS sequence"/>
</dbReference>
<keyword evidence="5" id="KW-1185">Reference proteome</keyword>
<reference evidence="4" key="2">
    <citation type="submission" date="2021-11" db="EMBL/GenBank/DDBJ databases">
        <authorList>
            <consortium name="Genoscope - CEA"/>
            <person name="William W."/>
        </authorList>
    </citation>
    <scope>NUCLEOTIDE SEQUENCE</scope>
</reference>